<dbReference type="Gene3D" id="3.60.21.10">
    <property type="match status" value="1"/>
</dbReference>
<dbReference type="RefSeq" id="WP_136380296.1">
    <property type="nucleotide sequence ID" value="NZ_SLUB01000027.1"/>
</dbReference>
<accession>A0A4S3PQJ9</accession>
<evidence type="ECO:0000313" key="3">
    <source>
        <dbReference type="EMBL" id="THE11505.1"/>
    </source>
</evidence>
<dbReference type="PANTHER" id="PTHR33393">
    <property type="entry name" value="POLYGLUTAMINE SYNTHESIS ACCESSORY PROTEIN RV0574C-RELATED"/>
    <property type="match status" value="1"/>
</dbReference>
<organism evidence="3 4">
    <name type="scientific">Bacillus timonensis</name>
    <dbReference type="NCBI Taxonomy" id="1033734"/>
    <lineage>
        <taxon>Bacteria</taxon>
        <taxon>Bacillati</taxon>
        <taxon>Bacillota</taxon>
        <taxon>Bacilli</taxon>
        <taxon>Bacillales</taxon>
        <taxon>Bacillaceae</taxon>
        <taxon>Bacillus</taxon>
    </lineage>
</organism>
<gene>
    <name evidence="3" type="ORF">E1I69_14470</name>
</gene>
<dbReference type="EMBL" id="SLUB01000027">
    <property type="protein sequence ID" value="THE11505.1"/>
    <property type="molecule type" value="Genomic_DNA"/>
</dbReference>
<dbReference type="CDD" id="cd07381">
    <property type="entry name" value="MPP_CapA"/>
    <property type="match status" value="1"/>
</dbReference>
<dbReference type="PANTHER" id="PTHR33393:SF12">
    <property type="entry name" value="CAPSULE BIOSYNTHESIS PROTEIN CAPA"/>
    <property type="match status" value="1"/>
</dbReference>
<evidence type="ECO:0000259" key="2">
    <source>
        <dbReference type="SMART" id="SM00854"/>
    </source>
</evidence>
<comment type="caution">
    <text evidence="3">The sequence shown here is derived from an EMBL/GenBank/DDBJ whole genome shotgun (WGS) entry which is preliminary data.</text>
</comment>
<name>A0A4S3PQJ9_9BACI</name>
<evidence type="ECO:0000256" key="1">
    <source>
        <dbReference type="ARBA" id="ARBA00005662"/>
    </source>
</evidence>
<evidence type="ECO:0000313" key="4">
    <source>
        <dbReference type="Proteomes" id="UP000306477"/>
    </source>
</evidence>
<keyword evidence="4" id="KW-1185">Reference proteome</keyword>
<dbReference type="Pfam" id="PF09587">
    <property type="entry name" value="PGA_cap"/>
    <property type="match status" value="1"/>
</dbReference>
<protein>
    <submittedName>
        <fullName evidence="3">CapA family protein</fullName>
    </submittedName>
</protein>
<reference evidence="3 4" key="1">
    <citation type="journal article" date="2019" name="Indoor Air">
        <title>Impacts of indoor surface finishes on bacterial viability.</title>
        <authorList>
            <person name="Hu J."/>
            <person name="Maamar S.B."/>
            <person name="Glawe A.J."/>
            <person name="Gottel N."/>
            <person name="Gilbert J.A."/>
            <person name="Hartmann E.M."/>
        </authorList>
    </citation>
    <scope>NUCLEOTIDE SEQUENCE [LARGE SCALE GENOMIC DNA]</scope>
    <source>
        <strain evidence="3 4">AF060A6</strain>
    </source>
</reference>
<dbReference type="InterPro" id="IPR052169">
    <property type="entry name" value="CW_Biosynth-Accessory"/>
</dbReference>
<dbReference type="OrthoDB" id="9810906at2"/>
<dbReference type="SUPFAM" id="SSF56300">
    <property type="entry name" value="Metallo-dependent phosphatases"/>
    <property type="match status" value="1"/>
</dbReference>
<comment type="similarity">
    <text evidence="1">Belongs to the CapA family.</text>
</comment>
<sequence>MRRSRRKRKKTSIIKYLMSLLILLLIPLGVYFSLNSVKANSVTKSYIAHNHDYKKMEQEFKSFTTSMTLAAIGDILIHSIVYDDAKTGSGYDFKPMIANVKGLLENADLTIANQETIVGGTEIGLSTYPSFNSPFEVADAFKDAGVDIVSIANNHTLDRGEKAIISATNYLNKIGMEYTGGYQSPEDKSKIRVLNRNGISIAFLSYTYGTNGIPVPNGKDYLVNLIDMELIKKDIKAAKEVADVVSVSMHWGNEYQLYPNDYQKQLAQQLADQGVDIIIGHHPHVLQPMDWLTGKNGNQTFVVYSLGNFLSGQMWDYKDIGGVLQVEIVKEVKSKDETIIRVQNPQFAPTFVSNSHYKSFNVVPLQDANNFGLSNASSKYDEITQHMNQWLDSKQ</sequence>
<feature type="domain" description="Capsule synthesis protein CapA" evidence="2">
    <location>
        <begin position="68"/>
        <end position="313"/>
    </location>
</feature>
<dbReference type="InterPro" id="IPR029052">
    <property type="entry name" value="Metallo-depent_PP-like"/>
</dbReference>
<dbReference type="Proteomes" id="UP000306477">
    <property type="component" value="Unassembled WGS sequence"/>
</dbReference>
<dbReference type="SMART" id="SM00854">
    <property type="entry name" value="PGA_cap"/>
    <property type="match status" value="1"/>
</dbReference>
<dbReference type="InterPro" id="IPR019079">
    <property type="entry name" value="Capsule_synth_CapA"/>
</dbReference>
<proteinExistence type="inferred from homology"/>
<dbReference type="STRING" id="1033734.GCA_000285535_00567"/>
<dbReference type="AlphaFoldDB" id="A0A4S3PQJ9"/>